<dbReference type="GO" id="GO:0016020">
    <property type="term" value="C:membrane"/>
    <property type="evidence" value="ECO:0007669"/>
    <property type="project" value="InterPro"/>
</dbReference>
<dbReference type="PANTHER" id="PTHR34596">
    <property type="entry name" value="CHITOPORIN"/>
    <property type="match status" value="1"/>
</dbReference>
<evidence type="ECO:0000313" key="5">
    <source>
        <dbReference type="Proteomes" id="UP000502831"/>
    </source>
</evidence>
<comment type="similarity">
    <text evidence="1">Belongs to the outer membrane porin (Opr) (TC 1.B.25) family.</text>
</comment>
<dbReference type="Pfam" id="PF03573">
    <property type="entry name" value="OprD"/>
    <property type="match status" value="1"/>
</dbReference>
<evidence type="ECO:0000313" key="4">
    <source>
        <dbReference type="EMBL" id="QIR76995.1"/>
    </source>
</evidence>
<evidence type="ECO:0000256" key="1">
    <source>
        <dbReference type="ARBA" id="ARBA00009075"/>
    </source>
</evidence>
<dbReference type="InterPro" id="IPR023614">
    <property type="entry name" value="Porin_dom_sf"/>
</dbReference>
<dbReference type="Gene3D" id="2.40.160.10">
    <property type="entry name" value="Porin"/>
    <property type="match status" value="1"/>
</dbReference>
<accession>A0A6G9VWD2</accession>
<protein>
    <submittedName>
        <fullName evidence="4">Outer membrane porin, OprD family</fullName>
    </submittedName>
</protein>
<dbReference type="GO" id="GO:0015288">
    <property type="term" value="F:porin activity"/>
    <property type="evidence" value="ECO:0007669"/>
    <property type="project" value="TreeGrafter"/>
</dbReference>
<dbReference type="AlphaFoldDB" id="A0A6G9VWD2"/>
<keyword evidence="2" id="KW-0813">Transport</keyword>
<dbReference type="EMBL" id="CP039734">
    <property type="protein sequence ID" value="QIR76995.1"/>
    <property type="molecule type" value="Genomic_DNA"/>
</dbReference>
<keyword evidence="3" id="KW-0732">Signal</keyword>
<name>A0A6G9VWD2_9BACT</name>
<dbReference type="InterPro" id="IPR005318">
    <property type="entry name" value="OM_porin_bac"/>
</dbReference>
<reference evidence="4 5" key="1">
    <citation type="journal article" date="2017" name="Environ. Sci. Technol.">
        <title>Organohalide Respiration with Chlorinated Ethenes under Low pH Conditions.</title>
        <authorList>
            <person name="Yang Y."/>
            <person name="Capiro N.L."/>
            <person name="Marcet T.F."/>
            <person name="Yan J."/>
            <person name="Pennell K.D."/>
            <person name="Loffler F.E."/>
        </authorList>
    </citation>
    <scope>NUCLEOTIDE SEQUENCE [LARGE SCALE GENOMIC DNA]</scope>
    <source>
        <strain evidence="4 5">ACSDCE</strain>
    </source>
</reference>
<dbReference type="RefSeq" id="WP_167750441.1">
    <property type="nucleotide sequence ID" value="NZ_CP039734.2"/>
</dbReference>
<dbReference type="PANTHER" id="PTHR34596:SF2">
    <property type="entry name" value="CHITOPORIN"/>
    <property type="match status" value="1"/>
</dbReference>
<dbReference type="Proteomes" id="UP000502831">
    <property type="component" value="Chromosome"/>
</dbReference>
<gene>
    <name evidence="4" type="ORF">FA584_12625</name>
</gene>
<sequence length="465" mass="50208">MKLTKLSMVAIAILGLGSHVYAADTLADAFKNGKVNGTLKAWYWDRNDDGNFYPKADHQNILNVGVELGYVTDTLYGLRLGFTYQGSSTPFATDDAKKLFNKEESGQGSVLSEAYLGYQIGKTDVKVGRQYITTPLISGNPTRFFRESFEGATITNMDLPQTTLYANYVGKFQGRTGDVFNGNFLTPTGANNYSYDAPEFTKQIIIAGAGPTAFGFDGAYSLGAINKSVSNLTLSAQFAQAHDVVMSGVNGKGPYGASFASATDDISFYYSEANYVLPMSNYKLLFDANYRGSRAGSGLDVAHIDGNMLGLRAGFSELYGFGGTIAYTTVSNGDDALLGLGNGPSCYTMLSIRGPLVFNSFAGMDTYRFGATYNFSQVGIIGLTSELAYVTAKQDTQSTATISTATNAKAEIEGYSARLTYAVPALKGLTTEVTYVSFDKDYFVSGAKIKSYDTDELWFNVNYKF</sequence>
<proteinExistence type="inferred from homology"/>
<evidence type="ECO:0000256" key="2">
    <source>
        <dbReference type="ARBA" id="ARBA00022448"/>
    </source>
</evidence>
<evidence type="ECO:0000256" key="3">
    <source>
        <dbReference type="ARBA" id="ARBA00022729"/>
    </source>
</evidence>
<organism evidence="4 5">
    <name type="scientific">Sulfurospirillum diekertiae</name>
    <dbReference type="NCBI Taxonomy" id="1854492"/>
    <lineage>
        <taxon>Bacteria</taxon>
        <taxon>Pseudomonadati</taxon>
        <taxon>Campylobacterota</taxon>
        <taxon>Epsilonproteobacteria</taxon>
        <taxon>Campylobacterales</taxon>
        <taxon>Sulfurospirillaceae</taxon>
        <taxon>Sulfurospirillum</taxon>
    </lineage>
</organism>